<evidence type="ECO:0008006" key="3">
    <source>
        <dbReference type="Google" id="ProtNLM"/>
    </source>
</evidence>
<dbReference type="SUPFAM" id="SSF69322">
    <property type="entry name" value="Tricorn protease domain 2"/>
    <property type="match status" value="1"/>
</dbReference>
<dbReference type="STRING" id="1703779.AMJ83_10910"/>
<accession>A0A0S8FNX0</accession>
<protein>
    <recommendedName>
        <fullName evidence="3">Dipeptidylpeptidase IV N-terminal domain-containing protein</fullName>
    </recommendedName>
</protein>
<dbReference type="AlphaFoldDB" id="A0A0S8FNX0"/>
<name>A0A0S8FNX0_UNCW3</name>
<evidence type="ECO:0000313" key="2">
    <source>
        <dbReference type="Proteomes" id="UP000051373"/>
    </source>
</evidence>
<gene>
    <name evidence="1" type="ORF">AMJ83_10910</name>
</gene>
<dbReference type="Proteomes" id="UP000051373">
    <property type="component" value="Unassembled WGS sequence"/>
</dbReference>
<organism evidence="1 2">
    <name type="scientific">candidate division WOR_3 bacterium SM23_42</name>
    <dbReference type="NCBI Taxonomy" id="1703779"/>
    <lineage>
        <taxon>Bacteria</taxon>
        <taxon>Bacteria division WOR-3</taxon>
    </lineage>
</organism>
<evidence type="ECO:0000313" key="1">
    <source>
        <dbReference type="EMBL" id="KPK62440.1"/>
    </source>
</evidence>
<dbReference type="EMBL" id="LJUJ01000037">
    <property type="protein sequence ID" value="KPK62440.1"/>
    <property type="molecule type" value="Genomic_DNA"/>
</dbReference>
<comment type="caution">
    <text evidence="1">The sequence shown here is derived from an EMBL/GenBank/DDBJ whole genome shotgun (WGS) entry which is preliminary data.</text>
</comment>
<reference evidence="1 2" key="1">
    <citation type="journal article" date="2015" name="Microbiome">
        <title>Genomic resolution of linkages in carbon, nitrogen, and sulfur cycling among widespread estuary sediment bacteria.</title>
        <authorList>
            <person name="Baker B.J."/>
            <person name="Lazar C.S."/>
            <person name="Teske A.P."/>
            <person name="Dick G.J."/>
        </authorList>
    </citation>
    <scope>NUCLEOTIDE SEQUENCE [LARGE SCALE GENOMIC DNA]</scope>
    <source>
        <strain evidence="1">SM23_42</strain>
    </source>
</reference>
<proteinExistence type="predicted"/>
<sequence length="233" mass="27216">MIFLFLINVCVFQNGDTLLFKEDDKIVETMSLAKEETDTSSGQIVIRQAKVSPNNKAYFIHEAVREVGSDRIVRAEISVFDARKNKILEEKTAGQRNLSYELSSLHDSLLIVASWDYFFNNPSIVVIKGDDRIDVVEVGQWQKVVSYKVSPHNQYMLFHTRNPYRSKSWDYIYFYDFKTGKSWDYLFPTCLSCKKTRIYLNIDDNGRSEVVHKNEHRIFSKDGVLEDIFLKLQ</sequence>